<dbReference type="Pfam" id="PF03188">
    <property type="entry name" value="Cytochrom_B561"/>
    <property type="match status" value="1"/>
</dbReference>
<reference evidence="14 15" key="1">
    <citation type="journal article" date="2023" name="Commun. Biol.">
        <title>Reorganization of the ancestral sex-determining regions during the evolution of trioecy in Pleodorina starrii.</title>
        <authorList>
            <person name="Takahashi K."/>
            <person name="Suzuki S."/>
            <person name="Kawai-Toyooka H."/>
            <person name="Yamamoto K."/>
            <person name="Hamaji T."/>
            <person name="Ootsuki R."/>
            <person name="Yamaguchi H."/>
            <person name="Kawachi M."/>
            <person name="Higashiyama T."/>
            <person name="Nozaki H."/>
        </authorList>
    </citation>
    <scope>NUCLEOTIDE SEQUENCE [LARGE SCALE GENOMIC DNA]</scope>
    <source>
        <strain evidence="14 15">NIES-4479</strain>
    </source>
</reference>
<keyword evidence="6" id="KW-0479">Metal-binding</keyword>
<keyword evidence="7" id="KW-0249">Electron transport</keyword>
<dbReference type="SMART" id="SM00665">
    <property type="entry name" value="B561"/>
    <property type="match status" value="1"/>
</dbReference>
<evidence type="ECO:0000313" key="14">
    <source>
        <dbReference type="EMBL" id="GLC49359.1"/>
    </source>
</evidence>
<comment type="subcellular location">
    <subcellularLocation>
        <location evidence="2">Membrane</location>
        <topology evidence="2">Multi-pass membrane protein</topology>
    </subcellularLocation>
</comment>
<dbReference type="GO" id="GO:0016020">
    <property type="term" value="C:membrane"/>
    <property type="evidence" value="ECO:0007669"/>
    <property type="project" value="UniProtKB-SubCell"/>
</dbReference>
<comment type="caution">
    <text evidence="14">The sequence shown here is derived from an EMBL/GenBank/DDBJ whole genome shotgun (WGS) entry which is preliminary data.</text>
</comment>
<feature type="transmembrane region" description="Helical" evidence="12">
    <location>
        <begin position="113"/>
        <end position="133"/>
    </location>
</feature>
<accession>A0A9W6BBZ0</accession>
<evidence type="ECO:0000256" key="10">
    <source>
        <dbReference type="ARBA" id="ARBA00023136"/>
    </source>
</evidence>
<proteinExistence type="predicted"/>
<feature type="compositionally biased region" description="Gly residues" evidence="11">
    <location>
        <begin position="271"/>
        <end position="281"/>
    </location>
</feature>
<comment type="cofactor">
    <cofactor evidence="1">
        <name>heme b</name>
        <dbReference type="ChEBI" id="CHEBI:60344"/>
    </cofactor>
</comment>
<dbReference type="GO" id="GO:0046872">
    <property type="term" value="F:metal ion binding"/>
    <property type="evidence" value="ECO:0007669"/>
    <property type="project" value="UniProtKB-KW"/>
</dbReference>
<evidence type="ECO:0000256" key="3">
    <source>
        <dbReference type="ARBA" id="ARBA00022448"/>
    </source>
</evidence>
<keyword evidence="15" id="KW-1185">Reference proteome</keyword>
<dbReference type="PANTHER" id="PTHR10106">
    <property type="entry name" value="CYTOCHROME B561-RELATED"/>
    <property type="match status" value="1"/>
</dbReference>
<evidence type="ECO:0000256" key="5">
    <source>
        <dbReference type="ARBA" id="ARBA00022692"/>
    </source>
</evidence>
<keyword evidence="4" id="KW-0349">Heme</keyword>
<dbReference type="PANTHER" id="PTHR10106:SF0">
    <property type="entry name" value="LD36721P"/>
    <property type="match status" value="1"/>
</dbReference>
<dbReference type="OrthoDB" id="907479at2759"/>
<feature type="transmembrane region" description="Helical" evidence="12">
    <location>
        <begin position="80"/>
        <end position="101"/>
    </location>
</feature>
<keyword evidence="5 12" id="KW-0812">Transmembrane</keyword>
<evidence type="ECO:0000256" key="6">
    <source>
        <dbReference type="ARBA" id="ARBA00022723"/>
    </source>
</evidence>
<evidence type="ECO:0000256" key="12">
    <source>
        <dbReference type="SAM" id="Phobius"/>
    </source>
</evidence>
<evidence type="ECO:0000256" key="1">
    <source>
        <dbReference type="ARBA" id="ARBA00001970"/>
    </source>
</evidence>
<evidence type="ECO:0000256" key="9">
    <source>
        <dbReference type="ARBA" id="ARBA00023004"/>
    </source>
</evidence>
<dbReference type="Gene3D" id="1.20.120.1770">
    <property type="match status" value="1"/>
</dbReference>
<evidence type="ECO:0000256" key="2">
    <source>
        <dbReference type="ARBA" id="ARBA00004141"/>
    </source>
</evidence>
<organism evidence="14 15">
    <name type="scientific">Pleodorina starrii</name>
    <dbReference type="NCBI Taxonomy" id="330485"/>
    <lineage>
        <taxon>Eukaryota</taxon>
        <taxon>Viridiplantae</taxon>
        <taxon>Chlorophyta</taxon>
        <taxon>core chlorophytes</taxon>
        <taxon>Chlorophyceae</taxon>
        <taxon>CS clade</taxon>
        <taxon>Chlamydomonadales</taxon>
        <taxon>Volvocaceae</taxon>
        <taxon>Pleodorina</taxon>
    </lineage>
</organism>
<name>A0A9W6BBZ0_9CHLO</name>
<evidence type="ECO:0000313" key="15">
    <source>
        <dbReference type="Proteomes" id="UP001165080"/>
    </source>
</evidence>
<evidence type="ECO:0000259" key="13">
    <source>
        <dbReference type="PROSITE" id="PS50939"/>
    </source>
</evidence>
<keyword evidence="9" id="KW-0408">Iron</keyword>
<keyword evidence="3" id="KW-0813">Transport</keyword>
<evidence type="ECO:0000256" key="4">
    <source>
        <dbReference type="ARBA" id="ARBA00022617"/>
    </source>
</evidence>
<keyword evidence="10 12" id="KW-0472">Membrane</keyword>
<sequence>MVMMTNSEDPFGPMPSRWFVGPPAPRGTAFLARACSLAILVLVGHWVRVPLGGVGIQPVPVPEDKGGGNDTSKLFNWHPVLMTLGFAVFMAEALLSYQAPIVPGVAREVRKRIHWVCHLSACCCLLLGLAAVIQSHRLKLPAPMPDWYSPHSFLGLTALGLVGLQILVGAYSYLWPRLTLSNRLALGPLHRFWGMAAWLAGLGAVATGLQEKVTFIQMKGLPREDLYRSIVRLPAVVLPLLVVLAALVLYHQAPPPSRPLVADGLGGGSFTSGGGGGGGSSHQGLLRGGRPADDDEESDEEGSQGRRRV</sequence>
<dbReference type="Proteomes" id="UP001165080">
    <property type="component" value="Unassembled WGS sequence"/>
</dbReference>
<feature type="transmembrane region" description="Helical" evidence="12">
    <location>
        <begin position="153"/>
        <end position="172"/>
    </location>
</feature>
<dbReference type="GO" id="GO:0016491">
    <property type="term" value="F:oxidoreductase activity"/>
    <property type="evidence" value="ECO:0007669"/>
    <property type="project" value="InterPro"/>
</dbReference>
<dbReference type="InterPro" id="IPR006593">
    <property type="entry name" value="Cyt_b561/ferric_Rdtase_TM"/>
</dbReference>
<feature type="region of interest" description="Disordered" evidence="11">
    <location>
        <begin position="271"/>
        <end position="309"/>
    </location>
</feature>
<feature type="compositionally biased region" description="Acidic residues" evidence="11">
    <location>
        <begin position="293"/>
        <end position="302"/>
    </location>
</feature>
<evidence type="ECO:0000256" key="7">
    <source>
        <dbReference type="ARBA" id="ARBA00022982"/>
    </source>
</evidence>
<protein>
    <recommendedName>
        <fullName evidence="13">Cytochrome b561 domain-containing protein</fullName>
    </recommendedName>
</protein>
<dbReference type="EMBL" id="BRXU01000002">
    <property type="protein sequence ID" value="GLC49359.1"/>
    <property type="molecule type" value="Genomic_DNA"/>
</dbReference>
<feature type="transmembrane region" description="Helical" evidence="12">
    <location>
        <begin position="230"/>
        <end position="250"/>
    </location>
</feature>
<dbReference type="AlphaFoldDB" id="A0A9W6BBZ0"/>
<feature type="domain" description="Cytochrome b561" evidence="13">
    <location>
        <begin position="31"/>
        <end position="247"/>
    </location>
</feature>
<feature type="transmembrane region" description="Helical" evidence="12">
    <location>
        <begin position="192"/>
        <end position="209"/>
    </location>
</feature>
<evidence type="ECO:0000256" key="8">
    <source>
        <dbReference type="ARBA" id="ARBA00022989"/>
    </source>
</evidence>
<dbReference type="PROSITE" id="PS50939">
    <property type="entry name" value="CYTOCHROME_B561"/>
    <property type="match status" value="1"/>
</dbReference>
<keyword evidence="8 12" id="KW-1133">Transmembrane helix</keyword>
<gene>
    <name evidence="14" type="primary">PLEST006489</name>
    <name evidence="14" type="ORF">PLESTB_000211100</name>
</gene>
<dbReference type="InterPro" id="IPR043205">
    <property type="entry name" value="CYB561/CYBRD1-like"/>
</dbReference>
<evidence type="ECO:0000256" key="11">
    <source>
        <dbReference type="SAM" id="MobiDB-lite"/>
    </source>
</evidence>